<feature type="region of interest" description="Disordered" evidence="3">
    <location>
        <begin position="612"/>
        <end position="637"/>
    </location>
</feature>
<evidence type="ECO:0000256" key="1">
    <source>
        <dbReference type="ARBA" id="ARBA00022679"/>
    </source>
</evidence>
<feature type="domain" description="UBC core" evidence="4">
    <location>
        <begin position="723"/>
        <end position="888"/>
    </location>
</feature>
<reference evidence="5 6" key="1">
    <citation type="submission" date="2024-03" db="EMBL/GenBank/DDBJ databases">
        <title>Genome-scale model development and genomic sequencing of the oleaginous clade Lipomyces.</title>
        <authorList>
            <consortium name="Lawrence Berkeley National Laboratory"/>
            <person name="Czajka J.J."/>
            <person name="Han Y."/>
            <person name="Kim J."/>
            <person name="Mondo S.J."/>
            <person name="Hofstad B.A."/>
            <person name="Robles A."/>
            <person name="Haridas S."/>
            <person name="Riley R."/>
            <person name="LaButti K."/>
            <person name="Pangilinan J."/>
            <person name="Andreopoulos W."/>
            <person name="Lipzen A."/>
            <person name="Yan J."/>
            <person name="Wang M."/>
            <person name="Ng V."/>
            <person name="Grigoriev I.V."/>
            <person name="Spatafora J.W."/>
            <person name="Magnuson J.K."/>
            <person name="Baker S.E."/>
            <person name="Pomraning K.R."/>
        </authorList>
    </citation>
    <scope>NUCLEOTIDE SEQUENCE [LARGE SCALE GENOMIC DNA]</scope>
    <source>
        <strain evidence="5 6">Phaff 52-87</strain>
    </source>
</reference>
<evidence type="ECO:0000313" key="5">
    <source>
        <dbReference type="EMBL" id="KAK7203368.1"/>
    </source>
</evidence>
<protein>
    <recommendedName>
        <fullName evidence="4">UBC core domain-containing protein</fullName>
    </recommendedName>
</protein>
<keyword evidence="1" id="KW-0808">Transferase</keyword>
<dbReference type="SUPFAM" id="SSF54495">
    <property type="entry name" value="UBC-like"/>
    <property type="match status" value="1"/>
</dbReference>
<dbReference type="InterPro" id="IPR016135">
    <property type="entry name" value="UBQ-conjugating_enzyme/RWD"/>
</dbReference>
<sequence length="976" mass="108531">MSTNGPLFYAEDTVYTNDANNIGIVEKTWHDVYRDYPYDDDQIDGPPEIVQHYRNNGLPPRGWTIVAETLGRRAIPDAALRLVDRTFSCGDITRYVGRSSQSGIVLEVSMTVSLQHTLTNQVVHDVPGDELQLYIYPEQGQLISDGERLGEVVNALYRTAIRQPNGGTVWVNEASDLEVVVPATASQVAPTRGIAPALIAAPTEVPFPHQTVVTSRENIRRGQWIYGAYDPLVPPAGTVLRSEVQSLTLRWLPEGIEDFIDVEDADYSKFKVYLDMMDYGNWTVGDRVVLKNGPDAFAKYGLTRLGRERYGGFDVNTLIISETHTKVKVRWQDLTETVEDSKNLAPYVLADDHDIWPGEFVGRKDPSKKQPAEDVDIELDYTHIGVAQSVETKEQSAKVRWFKDTNNLTPENLSDVEEEVSYYELAPHSLISYGIGDYVYLPHAPFLQPESGRTSILEQGGGMMSAFARAILTQGNNQLTQLARSILRTGSGPQSPTSETEGGAGGGGRRSAELTARDAAQSVCDWYGQIVRLNLDGTVIVRLGFFDPPKDVEYPATAIIGLPEDEEEDEDADIDYDGSYIDSEIDMDEDEIDYLHDGTQDASETRRLMVAGEATTRYPDGEQITDDGSSWEDEDDEDLEFDSAYEGHEDLESPGSSSEPPTKVLVTEATQNGKAVGKIEEVEISGPAADEDEDEDGELSRFLIIDSMPGDDHHFASQEPASLNHRRLARERKILQTSLPEGIYVRTYASRLDLYRVLIIGPAQTPYEMAPFMFDMYIKSSFPKEPPECFFHSWNTNGAGRVNPNLYEDGKICLSLLGTWPGEQSTEVWSPETSTILQLLVSLQALVLNNTPYFNEAGYDAMINTDESAVSAELYSQRTFVLSRGFVLYALENPVEEFASVIEHLYYKKGYFKKNLEWIKEVLDNSTTGNAGNTSLAAATDAKASSERISRVSKGARMVLERHYQSLKQLADAKGI</sequence>
<dbReference type="Pfam" id="PF23043">
    <property type="entry name" value="SH3-B_UBE2O"/>
    <property type="match status" value="1"/>
</dbReference>
<dbReference type="EMBL" id="JBBJBU010000012">
    <property type="protein sequence ID" value="KAK7203368.1"/>
    <property type="molecule type" value="Genomic_DNA"/>
</dbReference>
<evidence type="ECO:0000259" key="4">
    <source>
        <dbReference type="PROSITE" id="PS50127"/>
    </source>
</evidence>
<dbReference type="InterPro" id="IPR057733">
    <property type="entry name" value="UBE2O-like_SH3-B"/>
</dbReference>
<dbReference type="PANTHER" id="PTHR46116:SF15">
    <property type="entry name" value="(E3-INDEPENDENT) E2 UBIQUITIN-CONJUGATING ENZYME"/>
    <property type="match status" value="1"/>
</dbReference>
<proteinExistence type="predicted"/>
<dbReference type="Pfam" id="PF00179">
    <property type="entry name" value="UQ_con"/>
    <property type="match status" value="1"/>
</dbReference>
<comment type="caution">
    <text evidence="5">The sequence shown here is derived from an EMBL/GenBank/DDBJ whole genome shotgun (WGS) entry which is preliminary data.</text>
</comment>
<feature type="compositionally biased region" description="Acidic residues" evidence="3">
    <location>
        <begin position="623"/>
        <end position="637"/>
    </location>
</feature>
<dbReference type="PANTHER" id="PTHR46116">
    <property type="entry name" value="(E3-INDEPENDENT) E2 UBIQUITIN-CONJUGATING ENZYME"/>
    <property type="match status" value="1"/>
</dbReference>
<dbReference type="Proteomes" id="UP001498771">
    <property type="component" value="Unassembled WGS sequence"/>
</dbReference>
<dbReference type="Gene3D" id="3.10.110.10">
    <property type="entry name" value="Ubiquitin Conjugating Enzyme"/>
    <property type="match status" value="1"/>
</dbReference>
<feature type="region of interest" description="Disordered" evidence="3">
    <location>
        <begin position="488"/>
        <end position="513"/>
    </location>
</feature>
<dbReference type="CDD" id="cd23837">
    <property type="entry name" value="UBCc_UBE2O"/>
    <property type="match status" value="1"/>
</dbReference>
<dbReference type="SMART" id="SM00212">
    <property type="entry name" value="UBCc"/>
    <property type="match status" value="1"/>
</dbReference>
<dbReference type="PROSITE" id="PS50127">
    <property type="entry name" value="UBC_2"/>
    <property type="match status" value="1"/>
</dbReference>
<gene>
    <name evidence="5" type="ORF">BZA70DRAFT_283521</name>
</gene>
<evidence type="ECO:0000313" key="6">
    <source>
        <dbReference type="Proteomes" id="UP001498771"/>
    </source>
</evidence>
<organism evidence="5 6">
    <name type="scientific">Myxozyma melibiosi</name>
    <dbReference type="NCBI Taxonomy" id="54550"/>
    <lineage>
        <taxon>Eukaryota</taxon>
        <taxon>Fungi</taxon>
        <taxon>Dikarya</taxon>
        <taxon>Ascomycota</taxon>
        <taxon>Saccharomycotina</taxon>
        <taxon>Lipomycetes</taxon>
        <taxon>Lipomycetales</taxon>
        <taxon>Lipomycetaceae</taxon>
        <taxon>Myxozyma</taxon>
    </lineage>
</organism>
<name>A0ABR1F2M9_9ASCO</name>
<dbReference type="InterPro" id="IPR000608">
    <property type="entry name" value="UBC"/>
</dbReference>
<keyword evidence="6" id="KW-1185">Reference proteome</keyword>
<keyword evidence="2" id="KW-0833">Ubl conjugation pathway</keyword>
<evidence type="ECO:0000256" key="2">
    <source>
        <dbReference type="ARBA" id="ARBA00022786"/>
    </source>
</evidence>
<evidence type="ECO:0000256" key="3">
    <source>
        <dbReference type="SAM" id="MobiDB-lite"/>
    </source>
</evidence>
<feature type="region of interest" description="Disordered" evidence="3">
    <location>
        <begin position="670"/>
        <end position="697"/>
    </location>
</feature>
<accession>A0ABR1F2M9</accession>
<dbReference type="GeneID" id="90038959"/>
<dbReference type="RefSeq" id="XP_064766401.1">
    <property type="nucleotide sequence ID" value="XM_064913447.1"/>
</dbReference>